<accession>A0ABW2B9J1</accession>
<evidence type="ECO:0008006" key="3">
    <source>
        <dbReference type="Google" id="ProtNLM"/>
    </source>
</evidence>
<dbReference type="Gene3D" id="1.20.1050.10">
    <property type="match status" value="1"/>
</dbReference>
<name>A0ABW2B9J1_9RHOB</name>
<reference evidence="2" key="1">
    <citation type="journal article" date="2019" name="Int. J. Syst. Evol. Microbiol.">
        <title>The Global Catalogue of Microorganisms (GCM) 10K type strain sequencing project: providing services to taxonomists for standard genome sequencing and annotation.</title>
        <authorList>
            <consortium name="The Broad Institute Genomics Platform"/>
            <consortium name="The Broad Institute Genome Sequencing Center for Infectious Disease"/>
            <person name="Wu L."/>
            <person name="Ma J."/>
        </authorList>
    </citation>
    <scope>NUCLEOTIDE SEQUENCE [LARGE SCALE GENOMIC DNA]</scope>
    <source>
        <strain evidence="2">CCUG 66188</strain>
    </source>
</reference>
<dbReference type="EMBL" id="JBHSWG010000003">
    <property type="protein sequence ID" value="MFC6761453.1"/>
    <property type="molecule type" value="Genomic_DNA"/>
</dbReference>
<dbReference type="Proteomes" id="UP001596353">
    <property type="component" value="Unassembled WGS sequence"/>
</dbReference>
<keyword evidence="2" id="KW-1185">Reference proteome</keyword>
<evidence type="ECO:0000313" key="2">
    <source>
        <dbReference type="Proteomes" id="UP001596353"/>
    </source>
</evidence>
<dbReference type="InterPro" id="IPR036282">
    <property type="entry name" value="Glutathione-S-Trfase_C_sf"/>
</dbReference>
<proteinExistence type="predicted"/>
<sequence length="103" mass="11811">MLEPEERRQPQVAEDYRKWFLARLRLAEQTLADGRDCLLESGFSNADISVGYAIQLALVLKMKDGLPPNCLAYFDRLTKRDGFRRAKEVQQNALEAEGQRPTL</sequence>
<gene>
    <name evidence="1" type="ORF">ACFQFQ_21585</name>
</gene>
<protein>
    <recommendedName>
        <fullName evidence="3">Glutathione S-transferase</fullName>
    </recommendedName>
</protein>
<organism evidence="1 2">
    <name type="scientific">Sulfitobacter porphyrae</name>
    <dbReference type="NCBI Taxonomy" id="1246864"/>
    <lineage>
        <taxon>Bacteria</taxon>
        <taxon>Pseudomonadati</taxon>
        <taxon>Pseudomonadota</taxon>
        <taxon>Alphaproteobacteria</taxon>
        <taxon>Rhodobacterales</taxon>
        <taxon>Roseobacteraceae</taxon>
        <taxon>Sulfitobacter</taxon>
    </lineage>
</organism>
<dbReference type="SUPFAM" id="SSF47616">
    <property type="entry name" value="GST C-terminal domain-like"/>
    <property type="match status" value="1"/>
</dbReference>
<comment type="caution">
    <text evidence="1">The sequence shown here is derived from an EMBL/GenBank/DDBJ whole genome shotgun (WGS) entry which is preliminary data.</text>
</comment>
<evidence type="ECO:0000313" key="1">
    <source>
        <dbReference type="EMBL" id="MFC6761453.1"/>
    </source>
</evidence>